<dbReference type="PANTHER" id="PTHR43795:SF39">
    <property type="entry name" value="AMINOTRANSFERASE CLASS I_CLASSII DOMAIN-CONTAINING PROTEIN"/>
    <property type="match status" value="1"/>
</dbReference>
<dbReference type="PANTHER" id="PTHR43795">
    <property type="entry name" value="BIFUNCTIONAL ASPARTATE AMINOTRANSFERASE AND GLUTAMATE/ASPARTATE-PREPHENATE AMINOTRANSFERASE-RELATED"/>
    <property type="match status" value="1"/>
</dbReference>
<keyword evidence="3" id="KW-0808">Transferase</keyword>
<dbReference type="GO" id="GO:0008483">
    <property type="term" value="F:transaminase activity"/>
    <property type="evidence" value="ECO:0007669"/>
    <property type="project" value="TreeGrafter"/>
</dbReference>
<dbReference type="InterPro" id="IPR050478">
    <property type="entry name" value="Ethylene_sulfur-biosynth"/>
</dbReference>
<dbReference type="EMBL" id="ML741788">
    <property type="protein sequence ID" value="KAE8328023.1"/>
    <property type="molecule type" value="Genomic_DNA"/>
</dbReference>
<dbReference type="GO" id="GO:0030170">
    <property type="term" value="F:pyridoxal phosphate binding"/>
    <property type="evidence" value="ECO:0007669"/>
    <property type="project" value="InterPro"/>
</dbReference>
<evidence type="ECO:0000256" key="1">
    <source>
        <dbReference type="ARBA" id="ARBA00022898"/>
    </source>
</evidence>
<dbReference type="InterPro" id="IPR015422">
    <property type="entry name" value="PyrdxlP-dep_Trfase_small"/>
</dbReference>
<dbReference type="InterPro" id="IPR015424">
    <property type="entry name" value="PyrdxlP-dep_Trfase"/>
</dbReference>
<dbReference type="Gene3D" id="3.90.1150.10">
    <property type="entry name" value="Aspartate Aminotransferase, domain 1"/>
    <property type="match status" value="1"/>
</dbReference>
<accession>A0A5N6X5C3</accession>
<reference evidence="4" key="1">
    <citation type="submission" date="2019-04" db="EMBL/GenBank/DDBJ databases">
        <title>Friends and foes A comparative genomics studyof 23 Aspergillus species from section Flavi.</title>
        <authorList>
            <consortium name="DOE Joint Genome Institute"/>
            <person name="Kjaerbolling I."/>
            <person name="Vesth T."/>
            <person name="Frisvad J.C."/>
            <person name="Nybo J.L."/>
            <person name="Theobald S."/>
            <person name="Kildgaard S."/>
            <person name="Isbrandt T."/>
            <person name="Kuo A."/>
            <person name="Sato A."/>
            <person name="Lyhne E.K."/>
            <person name="Kogle M.E."/>
            <person name="Wiebenga A."/>
            <person name="Kun R.S."/>
            <person name="Lubbers R.J."/>
            <person name="Makela M.R."/>
            <person name="Barry K."/>
            <person name="Chovatia M."/>
            <person name="Clum A."/>
            <person name="Daum C."/>
            <person name="Haridas S."/>
            <person name="He G."/>
            <person name="LaButti K."/>
            <person name="Lipzen A."/>
            <person name="Mondo S."/>
            <person name="Riley R."/>
            <person name="Salamov A."/>
            <person name="Simmons B.A."/>
            <person name="Magnuson J.K."/>
            <person name="Henrissat B."/>
            <person name="Mortensen U.H."/>
            <person name="Larsen T.O."/>
            <person name="Devries R.P."/>
            <person name="Grigoriev I.V."/>
            <person name="Machida M."/>
            <person name="Baker S.E."/>
            <person name="Andersen M.R."/>
        </authorList>
    </citation>
    <scope>NUCLEOTIDE SEQUENCE [LARGE SCALE GENOMIC DNA]</scope>
    <source>
        <strain evidence="4">CBS 130017</strain>
    </source>
</reference>
<evidence type="ECO:0000313" key="4">
    <source>
        <dbReference type="Proteomes" id="UP000325945"/>
    </source>
</evidence>
<name>A0A5N6X5C3_9EURO</name>
<proteinExistence type="predicted"/>
<dbReference type="Proteomes" id="UP000325945">
    <property type="component" value="Unassembled WGS sequence"/>
</dbReference>
<gene>
    <name evidence="3" type="ORF">BDV39DRAFT_204425</name>
</gene>
<organism evidence="3 4">
    <name type="scientific">Aspergillus sergii</name>
    <dbReference type="NCBI Taxonomy" id="1034303"/>
    <lineage>
        <taxon>Eukaryota</taxon>
        <taxon>Fungi</taxon>
        <taxon>Dikarya</taxon>
        <taxon>Ascomycota</taxon>
        <taxon>Pezizomycotina</taxon>
        <taxon>Eurotiomycetes</taxon>
        <taxon>Eurotiomycetidae</taxon>
        <taxon>Eurotiales</taxon>
        <taxon>Aspergillaceae</taxon>
        <taxon>Aspergillus</taxon>
        <taxon>Aspergillus subgen. Circumdati</taxon>
    </lineage>
</organism>
<dbReference type="GO" id="GO:0006520">
    <property type="term" value="P:amino acid metabolic process"/>
    <property type="evidence" value="ECO:0007669"/>
    <property type="project" value="TreeGrafter"/>
</dbReference>
<dbReference type="SUPFAM" id="SSF53383">
    <property type="entry name" value="PLP-dependent transferases"/>
    <property type="match status" value="1"/>
</dbReference>
<evidence type="ECO:0000313" key="3">
    <source>
        <dbReference type="EMBL" id="KAE8328023.1"/>
    </source>
</evidence>
<dbReference type="InterPro" id="IPR015421">
    <property type="entry name" value="PyrdxlP-dep_Trfase_major"/>
</dbReference>
<sequence>MWDFGAAGMRLGCVISNNEELTRTKRAICRFSSPSQHSMDLAPKLLEDQEFVAKFLQRSHHRLLQSRSLAEDLLSREGISYCQKGFFLWLDLSSYIPLRETNRDSWVSQRLLTNLFHTAGVITFTDEGYRAPSPGRFRLVFCVDSDTLKEGIKR</sequence>
<feature type="domain" description="Aminotransferase class I/classII large" evidence="2">
    <location>
        <begin position="3"/>
        <end position="154"/>
    </location>
</feature>
<dbReference type="InterPro" id="IPR004839">
    <property type="entry name" value="Aminotransferase_I/II_large"/>
</dbReference>
<dbReference type="Pfam" id="PF00155">
    <property type="entry name" value="Aminotran_1_2"/>
    <property type="match status" value="1"/>
</dbReference>
<keyword evidence="1" id="KW-0663">Pyridoxal phosphate</keyword>
<dbReference type="AlphaFoldDB" id="A0A5N6X5C3"/>
<dbReference type="Gene3D" id="3.40.640.10">
    <property type="entry name" value="Type I PLP-dependent aspartate aminotransferase-like (Major domain)"/>
    <property type="match status" value="1"/>
</dbReference>
<protein>
    <submittedName>
        <fullName evidence="3">Pyridoxal phosphate-dependent transferase</fullName>
    </submittedName>
</protein>
<evidence type="ECO:0000259" key="2">
    <source>
        <dbReference type="Pfam" id="PF00155"/>
    </source>
</evidence>
<keyword evidence="4" id="KW-1185">Reference proteome</keyword>